<evidence type="ECO:0000256" key="6">
    <source>
        <dbReference type="ARBA" id="ARBA00023015"/>
    </source>
</evidence>
<feature type="domain" description="Transcription factor TFIIB cyclin-like" evidence="10">
    <location>
        <begin position="96"/>
        <end position="187"/>
    </location>
</feature>
<dbReference type="Gene3D" id="1.10.472.10">
    <property type="entry name" value="Cyclin-like"/>
    <property type="match status" value="2"/>
</dbReference>
<dbReference type="STRING" id="947166.A0A1D1VF44"/>
<gene>
    <name evidence="11" type="primary">RvY_10415-1</name>
    <name evidence="11" type="synonym">RvY_10415.1</name>
    <name evidence="11" type="ORF">RvY_10415</name>
</gene>
<dbReference type="GO" id="GO:0000995">
    <property type="term" value="F:RNA polymerase III general transcription initiation factor activity"/>
    <property type="evidence" value="ECO:0007669"/>
    <property type="project" value="TreeGrafter"/>
</dbReference>
<dbReference type="GO" id="GO:0017025">
    <property type="term" value="F:TBP-class protein binding"/>
    <property type="evidence" value="ECO:0007669"/>
    <property type="project" value="InterPro"/>
</dbReference>
<dbReference type="PANTHER" id="PTHR11618">
    <property type="entry name" value="TRANSCRIPTION INITIATION FACTOR IIB-RELATED"/>
    <property type="match status" value="1"/>
</dbReference>
<evidence type="ECO:0000256" key="9">
    <source>
        <dbReference type="SAM" id="MobiDB-lite"/>
    </source>
</evidence>
<organism evidence="11 12">
    <name type="scientific">Ramazzottius varieornatus</name>
    <name type="common">Water bear</name>
    <name type="synonym">Tardigrade</name>
    <dbReference type="NCBI Taxonomy" id="947166"/>
    <lineage>
        <taxon>Eukaryota</taxon>
        <taxon>Metazoa</taxon>
        <taxon>Ecdysozoa</taxon>
        <taxon>Tardigrada</taxon>
        <taxon>Eutardigrada</taxon>
        <taxon>Parachela</taxon>
        <taxon>Hypsibioidea</taxon>
        <taxon>Ramazzottiidae</taxon>
        <taxon>Ramazzottius</taxon>
    </lineage>
</organism>
<dbReference type="SUPFAM" id="SSF47954">
    <property type="entry name" value="Cyclin-like"/>
    <property type="match status" value="2"/>
</dbReference>
<feature type="compositionally biased region" description="Low complexity" evidence="9">
    <location>
        <begin position="348"/>
        <end position="365"/>
    </location>
</feature>
<keyword evidence="8" id="KW-0539">Nucleus</keyword>
<sequence length="411" mass="46177">MIFKKNRDILRGIATGTKCDEAVVRDAFEVYKKAKRNLMTSGRKNQLLLSACLYIGTRRAQMSHTMSDFLQPSNSTFHELRKTVRDLVLCLSIEMPSQDLVRQVERLCYQLIGDSWLFTKVRDRAETIVQRMKKDWLDSGRKPAGVTAAAIVIASRTFNVEIDLEKLISLAKISIGTVKKRMVEFSKTESAQLVPTEFETSKFERARVHPAVAQRLANDEKATEESLASSDKKEAAKCFKKLLQTIIETSKKGVTGEPMEYLLESLRVFTTAVDIVTRKESMGREKSFIYGTHFTCDGTYESHDFENGSSMVDKDFLNSMFCSNAEQEVRRKTNNQKFGGLLQKRAANKAAKSAPSTPAKQASPAGKPCGNLTNKGKPISKRKTNSFTKLDQEKYEAFLKAQTDESGPMEV</sequence>
<evidence type="ECO:0000313" key="11">
    <source>
        <dbReference type="EMBL" id="GAU99405.1"/>
    </source>
</evidence>
<feature type="domain" description="Transcription factor TFIIB cyclin-like" evidence="10">
    <location>
        <begin position="18"/>
        <end position="84"/>
    </location>
</feature>
<evidence type="ECO:0000256" key="3">
    <source>
        <dbReference type="ARBA" id="ARBA00022723"/>
    </source>
</evidence>
<evidence type="ECO:0000256" key="8">
    <source>
        <dbReference type="ARBA" id="ARBA00023242"/>
    </source>
</evidence>
<dbReference type="AlphaFoldDB" id="A0A1D1VF44"/>
<dbReference type="InterPro" id="IPR013150">
    <property type="entry name" value="TFIIB_cyclin"/>
</dbReference>
<comment type="subcellular location">
    <subcellularLocation>
        <location evidence="1">Nucleus</location>
    </subcellularLocation>
</comment>
<dbReference type="PRINTS" id="PR00685">
    <property type="entry name" value="TIFACTORIIB"/>
</dbReference>
<evidence type="ECO:0000313" key="12">
    <source>
        <dbReference type="Proteomes" id="UP000186922"/>
    </source>
</evidence>
<dbReference type="InterPro" id="IPR000812">
    <property type="entry name" value="TFIIB"/>
</dbReference>
<keyword evidence="3" id="KW-0479">Metal-binding</keyword>
<dbReference type="GO" id="GO:0000126">
    <property type="term" value="C:transcription factor TFIIIB complex"/>
    <property type="evidence" value="ECO:0007669"/>
    <property type="project" value="TreeGrafter"/>
</dbReference>
<keyword evidence="12" id="KW-1185">Reference proteome</keyword>
<evidence type="ECO:0000256" key="4">
    <source>
        <dbReference type="ARBA" id="ARBA00022771"/>
    </source>
</evidence>
<keyword evidence="5" id="KW-0862">Zinc</keyword>
<dbReference type="EMBL" id="BDGG01000005">
    <property type="protein sequence ID" value="GAU99405.1"/>
    <property type="molecule type" value="Genomic_DNA"/>
</dbReference>
<feature type="region of interest" description="Disordered" evidence="9">
    <location>
        <begin position="346"/>
        <end position="387"/>
    </location>
</feature>
<protein>
    <recommendedName>
        <fullName evidence="10">Transcription factor TFIIB cyclin-like domain-containing protein</fullName>
    </recommendedName>
</protein>
<evidence type="ECO:0000256" key="2">
    <source>
        <dbReference type="ARBA" id="ARBA00010857"/>
    </source>
</evidence>
<proteinExistence type="inferred from homology"/>
<dbReference type="CDD" id="cd00043">
    <property type="entry name" value="CYCLIN_SF"/>
    <property type="match status" value="1"/>
</dbReference>
<reference evidence="11 12" key="1">
    <citation type="journal article" date="2016" name="Nat. Commun.">
        <title>Extremotolerant tardigrade genome and improved radiotolerance of human cultured cells by tardigrade-unique protein.</title>
        <authorList>
            <person name="Hashimoto T."/>
            <person name="Horikawa D.D."/>
            <person name="Saito Y."/>
            <person name="Kuwahara H."/>
            <person name="Kozuka-Hata H."/>
            <person name="Shin-I T."/>
            <person name="Minakuchi Y."/>
            <person name="Ohishi K."/>
            <person name="Motoyama A."/>
            <person name="Aizu T."/>
            <person name="Enomoto A."/>
            <person name="Kondo K."/>
            <person name="Tanaka S."/>
            <person name="Hara Y."/>
            <person name="Koshikawa S."/>
            <person name="Sagara H."/>
            <person name="Miura T."/>
            <person name="Yokobori S."/>
            <person name="Miyagawa K."/>
            <person name="Suzuki Y."/>
            <person name="Kubo T."/>
            <person name="Oyama M."/>
            <person name="Kohara Y."/>
            <person name="Fujiyama A."/>
            <person name="Arakawa K."/>
            <person name="Katayama T."/>
            <person name="Toyoda A."/>
            <person name="Kunieda T."/>
        </authorList>
    </citation>
    <scope>NUCLEOTIDE SEQUENCE [LARGE SCALE GENOMIC DNA]</scope>
    <source>
        <strain evidence="11 12">YOKOZUNA-1</strain>
    </source>
</reference>
<dbReference type="GO" id="GO:0070897">
    <property type="term" value="P:transcription preinitiation complex assembly"/>
    <property type="evidence" value="ECO:0007669"/>
    <property type="project" value="InterPro"/>
</dbReference>
<dbReference type="Pfam" id="PF00382">
    <property type="entry name" value="TFIIB"/>
    <property type="match status" value="2"/>
</dbReference>
<keyword evidence="7" id="KW-0804">Transcription</keyword>
<dbReference type="PANTHER" id="PTHR11618:SF4">
    <property type="entry name" value="TRANSCRIPTION FACTOR IIIB 90 KDA SUBUNIT"/>
    <property type="match status" value="1"/>
</dbReference>
<dbReference type="GO" id="GO:0097550">
    <property type="term" value="C:transcription preinitiation complex"/>
    <property type="evidence" value="ECO:0007669"/>
    <property type="project" value="TreeGrafter"/>
</dbReference>
<dbReference type="InterPro" id="IPR036915">
    <property type="entry name" value="Cyclin-like_sf"/>
</dbReference>
<comment type="caution">
    <text evidence="11">The sequence shown here is derived from an EMBL/GenBank/DDBJ whole genome shotgun (WGS) entry which is preliminary data.</text>
</comment>
<evidence type="ECO:0000256" key="1">
    <source>
        <dbReference type="ARBA" id="ARBA00004123"/>
    </source>
</evidence>
<evidence type="ECO:0000256" key="5">
    <source>
        <dbReference type="ARBA" id="ARBA00022833"/>
    </source>
</evidence>
<accession>A0A1D1VF44</accession>
<dbReference type="OrthoDB" id="511529at2759"/>
<evidence type="ECO:0000256" key="7">
    <source>
        <dbReference type="ARBA" id="ARBA00023163"/>
    </source>
</evidence>
<dbReference type="GO" id="GO:0001006">
    <property type="term" value="F:RNA polymerase III type 3 promoter sequence-specific DNA binding"/>
    <property type="evidence" value="ECO:0007669"/>
    <property type="project" value="TreeGrafter"/>
</dbReference>
<dbReference type="GO" id="GO:0008270">
    <property type="term" value="F:zinc ion binding"/>
    <property type="evidence" value="ECO:0007669"/>
    <property type="project" value="UniProtKB-KW"/>
</dbReference>
<keyword evidence="4" id="KW-0863">Zinc-finger</keyword>
<dbReference type="Proteomes" id="UP000186922">
    <property type="component" value="Unassembled WGS sequence"/>
</dbReference>
<comment type="similarity">
    <text evidence="2">Belongs to the TFIIB family.</text>
</comment>
<keyword evidence="6" id="KW-0805">Transcription regulation</keyword>
<dbReference type="GO" id="GO:0005634">
    <property type="term" value="C:nucleus"/>
    <property type="evidence" value="ECO:0007669"/>
    <property type="project" value="UniProtKB-SubCell"/>
</dbReference>
<evidence type="ECO:0000259" key="10">
    <source>
        <dbReference type="Pfam" id="PF00382"/>
    </source>
</evidence>
<name>A0A1D1VF44_RAMVA</name>